<feature type="region of interest" description="Disordered" evidence="1">
    <location>
        <begin position="206"/>
        <end position="232"/>
    </location>
</feature>
<sequence>MMLLTKDHYIQLKDGVFDETSKQDLDHLFEALAADPHQDHIVLNFHGGLVSVEHARETAENLMQRFQNVNTYQIFVIWETSVPEVIDQEGGVFSFVEAQLLQIAKEGIFQQLLMQVLQFARAKVASVQAGGVRAVGGGLDLPDEDDVWQEMHTPEDGREPFANVQPALPAHEQLQDEEREQFFQTLTTNPDLQDEVQKVVNGYRQAGQADASSPQGMARGIEGGESGETAPTLISPDVMEQMTQQEDQASRGIGGSAIEFVAGKAIEVLSHVIDRFAQKTDHGLYPTVVEEILRAFYLASIGKHVWDHIKQEVTDAFNQPDHGGSLFLKKLQAYYQDGHHPQITLVGHSAGAIYVCQLLQQIKKILPEDVTFNVVSLAPACTYKLFADTLKACQERIAAIRIFAMDDQREQADVIVPNIYTRSLLYLVSGVFEEVADTPILGMERFFKTQALVNRWSEIPQILEYLNTSQRNNVWSIVDGGDGLSSHAEHHGDFYRETFTLTSLEYILTNGLG</sequence>
<reference evidence="2" key="1">
    <citation type="submission" date="2020-10" db="EMBL/GenBank/DDBJ databases">
        <title>Taxonomic study of unclassified bacteria belonging to the class Ktedonobacteria.</title>
        <authorList>
            <person name="Yabe S."/>
            <person name="Wang C.M."/>
            <person name="Zheng Y."/>
            <person name="Sakai Y."/>
            <person name="Cavaletti L."/>
            <person name="Monciardini P."/>
            <person name="Donadio S."/>
        </authorList>
    </citation>
    <scope>NUCLEOTIDE SEQUENCE</scope>
    <source>
        <strain evidence="2">ID150040</strain>
    </source>
</reference>
<comment type="caution">
    <text evidence="2">The sequence shown here is derived from an EMBL/GenBank/DDBJ whole genome shotgun (WGS) entry which is preliminary data.</text>
</comment>
<organism evidence="2 3">
    <name type="scientific">Reticulibacter mediterranei</name>
    <dbReference type="NCBI Taxonomy" id="2778369"/>
    <lineage>
        <taxon>Bacteria</taxon>
        <taxon>Bacillati</taxon>
        <taxon>Chloroflexota</taxon>
        <taxon>Ktedonobacteria</taxon>
        <taxon>Ktedonobacterales</taxon>
        <taxon>Reticulibacteraceae</taxon>
        <taxon>Reticulibacter</taxon>
    </lineage>
</organism>
<accession>A0A8J3IQC8</accession>
<evidence type="ECO:0000313" key="2">
    <source>
        <dbReference type="EMBL" id="GHO96688.1"/>
    </source>
</evidence>
<protein>
    <recommendedName>
        <fullName evidence="4">Alpha/beta hydrolase</fullName>
    </recommendedName>
</protein>
<dbReference type="RefSeq" id="WP_220207294.1">
    <property type="nucleotide sequence ID" value="NZ_BNJK01000001.1"/>
</dbReference>
<dbReference type="AlphaFoldDB" id="A0A8J3IQC8"/>
<dbReference type="InterPro" id="IPR029058">
    <property type="entry name" value="AB_hydrolase_fold"/>
</dbReference>
<keyword evidence="3" id="KW-1185">Reference proteome</keyword>
<dbReference type="SUPFAM" id="SSF53474">
    <property type="entry name" value="alpha/beta-Hydrolases"/>
    <property type="match status" value="1"/>
</dbReference>
<evidence type="ECO:0000256" key="1">
    <source>
        <dbReference type="SAM" id="MobiDB-lite"/>
    </source>
</evidence>
<name>A0A8J3IQC8_9CHLR</name>
<dbReference type="Proteomes" id="UP000597444">
    <property type="component" value="Unassembled WGS sequence"/>
</dbReference>
<evidence type="ECO:0008006" key="4">
    <source>
        <dbReference type="Google" id="ProtNLM"/>
    </source>
</evidence>
<proteinExistence type="predicted"/>
<dbReference type="EMBL" id="BNJK01000001">
    <property type="protein sequence ID" value="GHO96688.1"/>
    <property type="molecule type" value="Genomic_DNA"/>
</dbReference>
<gene>
    <name evidence="2" type="ORF">KSF_067360</name>
</gene>
<evidence type="ECO:0000313" key="3">
    <source>
        <dbReference type="Proteomes" id="UP000597444"/>
    </source>
</evidence>